<accession>A0A1J6W8X6</accession>
<proteinExistence type="predicted"/>
<dbReference type="AlphaFoldDB" id="A0A1J6W8X6"/>
<organism evidence="2 3">
    <name type="scientific">Rossellomorea aquimaris</name>
    <dbReference type="NCBI Taxonomy" id="189382"/>
    <lineage>
        <taxon>Bacteria</taxon>
        <taxon>Bacillati</taxon>
        <taxon>Bacillota</taxon>
        <taxon>Bacilli</taxon>
        <taxon>Bacillales</taxon>
        <taxon>Bacillaceae</taxon>
        <taxon>Rossellomorea</taxon>
    </lineage>
</organism>
<dbReference type="RefSeq" id="WP_071616896.1">
    <property type="nucleotide sequence ID" value="NZ_MINN01000022.1"/>
</dbReference>
<feature type="domain" description="HipA-like kinase" evidence="1">
    <location>
        <begin position="25"/>
        <end position="232"/>
    </location>
</feature>
<evidence type="ECO:0000259" key="1">
    <source>
        <dbReference type="Pfam" id="PF20613"/>
    </source>
</evidence>
<dbReference type="OrthoDB" id="2939938at2"/>
<dbReference type="Pfam" id="PF20613">
    <property type="entry name" value="HipA_2"/>
    <property type="match status" value="1"/>
</dbReference>
<reference evidence="2 3" key="1">
    <citation type="submission" date="2016-09" db="EMBL/GenBank/DDBJ databases">
        <title>Bacillus aquimaris SAMM genome sequence reveals colonization and biosurfactant production capacities.</title>
        <authorList>
            <person name="Waghmode S.R."/>
            <person name="Suryavanshi M.V."/>
        </authorList>
    </citation>
    <scope>NUCLEOTIDE SEQUENCE [LARGE SCALE GENOMIC DNA]</scope>
    <source>
        <strain evidence="2 3">SAMM</strain>
    </source>
</reference>
<evidence type="ECO:0000313" key="3">
    <source>
        <dbReference type="Proteomes" id="UP000182062"/>
    </source>
</evidence>
<evidence type="ECO:0000313" key="2">
    <source>
        <dbReference type="EMBL" id="OIU73172.1"/>
    </source>
</evidence>
<gene>
    <name evidence="2" type="ORF">BHE18_14945</name>
</gene>
<protein>
    <recommendedName>
        <fullName evidence="1">HipA-like kinase domain-containing protein</fullName>
    </recommendedName>
</protein>
<name>A0A1J6W8X6_9BACI</name>
<sequence>MIPTVEAKFHNKDIIDVDGSCYPKCYFCDDNETYVVKFQNVATKILPNEYISYLLARHLELPVYESKLINIDSYILDEEHLWLGDGIQFGVKYDKNAIRLNSKLIFKINNVHDIARIIVFDQWINNLDRGLGYDNWLMTPVEDHYILNIIDHSDVFGGKGWTGQNIYRNKDNIENFSGRQATYNDLFEKISQPVIEEINSFAQKISEFDNTMLLEIIESVPTEWRLGENDKKSILLFLRHRKELIVSHVSNQKKLIEIAG</sequence>
<keyword evidence="3" id="KW-1185">Reference proteome</keyword>
<dbReference type="EMBL" id="MINN01000022">
    <property type="protein sequence ID" value="OIU73172.1"/>
    <property type="molecule type" value="Genomic_DNA"/>
</dbReference>
<dbReference type="InterPro" id="IPR046748">
    <property type="entry name" value="HipA_2"/>
</dbReference>
<comment type="caution">
    <text evidence="2">The sequence shown here is derived from an EMBL/GenBank/DDBJ whole genome shotgun (WGS) entry which is preliminary data.</text>
</comment>
<dbReference type="Proteomes" id="UP000182062">
    <property type="component" value="Unassembled WGS sequence"/>
</dbReference>